<feature type="compositionally biased region" description="Basic and acidic residues" evidence="2">
    <location>
        <begin position="142"/>
        <end position="154"/>
    </location>
</feature>
<dbReference type="PANTHER" id="PTHR33480">
    <property type="entry name" value="SET DOMAIN-CONTAINING PROTEIN-RELATED"/>
    <property type="match status" value="1"/>
</dbReference>
<feature type="compositionally biased region" description="Low complexity" evidence="2">
    <location>
        <begin position="1215"/>
        <end position="1224"/>
    </location>
</feature>
<keyword evidence="4" id="KW-1185">Reference proteome</keyword>
<dbReference type="PROSITE" id="PS50280">
    <property type="entry name" value="SET"/>
    <property type="match status" value="1"/>
</dbReference>
<dbReference type="InterPro" id="IPR011010">
    <property type="entry name" value="DNA_brk_join_enz"/>
</dbReference>
<dbReference type="Proteomes" id="UP000694844">
    <property type="component" value="Chromosome 9"/>
</dbReference>
<evidence type="ECO:0000313" key="5">
    <source>
        <dbReference type="RefSeq" id="XP_022307881.1"/>
    </source>
</evidence>
<protein>
    <submittedName>
        <fullName evidence="5">Uncharacterized protein LOC111113880</fullName>
    </submittedName>
</protein>
<dbReference type="Pfam" id="PF00856">
    <property type="entry name" value="SET"/>
    <property type="match status" value="1"/>
</dbReference>
<dbReference type="GeneID" id="111113880"/>
<dbReference type="SUPFAM" id="SSF56349">
    <property type="entry name" value="DNA breaking-rejoining enzymes"/>
    <property type="match status" value="1"/>
</dbReference>
<proteinExistence type="predicted"/>
<dbReference type="InterPro" id="IPR001214">
    <property type="entry name" value="SET_dom"/>
</dbReference>
<dbReference type="SMART" id="SM00317">
    <property type="entry name" value="SET"/>
    <property type="match status" value="1"/>
</dbReference>
<feature type="region of interest" description="Disordered" evidence="2">
    <location>
        <begin position="1323"/>
        <end position="1345"/>
    </location>
</feature>
<dbReference type="PANTHER" id="PTHR33480:SF1">
    <property type="entry name" value="TYR RECOMBINASE DOMAIN-CONTAINING PROTEIN"/>
    <property type="match status" value="1"/>
</dbReference>
<dbReference type="KEGG" id="cvn:111113880"/>
<feature type="region of interest" description="Disordered" evidence="2">
    <location>
        <begin position="125"/>
        <end position="158"/>
    </location>
</feature>
<dbReference type="RefSeq" id="XP_022307881.1">
    <property type="nucleotide sequence ID" value="XM_022452173.1"/>
</dbReference>
<feature type="compositionally biased region" description="Basic residues" evidence="2">
    <location>
        <begin position="639"/>
        <end position="648"/>
    </location>
</feature>
<feature type="region of interest" description="Disordered" evidence="2">
    <location>
        <begin position="1187"/>
        <end position="1225"/>
    </location>
</feature>
<dbReference type="InterPro" id="IPR038765">
    <property type="entry name" value="Papain-like_cys_pep_sf"/>
</dbReference>
<dbReference type="Gene3D" id="1.10.443.10">
    <property type="entry name" value="Intergrase catalytic core"/>
    <property type="match status" value="1"/>
</dbReference>
<dbReference type="GO" id="GO:0015074">
    <property type="term" value="P:DNA integration"/>
    <property type="evidence" value="ECO:0007669"/>
    <property type="project" value="InterPro"/>
</dbReference>
<dbReference type="Gene3D" id="2.170.270.10">
    <property type="entry name" value="SET domain"/>
    <property type="match status" value="1"/>
</dbReference>
<reference evidence="5" key="1">
    <citation type="submission" date="2025-08" db="UniProtKB">
        <authorList>
            <consortium name="RefSeq"/>
        </authorList>
    </citation>
    <scope>IDENTIFICATION</scope>
    <source>
        <tissue evidence="5">Whole sample</tissue>
    </source>
</reference>
<dbReference type="OrthoDB" id="10066064at2759"/>
<evidence type="ECO:0000256" key="1">
    <source>
        <dbReference type="ARBA" id="ARBA00023172"/>
    </source>
</evidence>
<keyword evidence="1" id="KW-0233">DNA recombination</keyword>
<dbReference type="InterPro" id="IPR046341">
    <property type="entry name" value="SET_dom_sf"/>
</dbReference>
<evidence type="ECO:0000259" key="3">
    <source>
        <dbReference type="PROSITE" id="PS50280"/>
    </source>
</evidence>
<feature type="compositionally biased region" description="Low complexity" evidence="2">
    <location>
        <begin position="625"/>
        <end position="638"/>
    </location>
</feature>
<evidence type="ECO:0000256" key="2">
    <source>
        <dbReference type="SAM" id="MobiDB-lite"/>
    </source>
</evidence>
<accession>A0A8B8BYH0</accession>
<dbReference type="SUPFAM" id="SSF82199">
    <property type="entry name" value="SET domain"/>
    <property type="match status" value="1"/>
</dbReference>
<dbReference type="Gene3D" id="3.90.70.120">
    <property type="match status" value="1"/>
</dbReference>
<feature type="compositionally biased region" description="Acidic residues" evidence="2">
    <location>
        <begin position="1199"/>
        <end position="1208"/>
    </location>
</feature>
<feature type="region of interest" description="Disordered" evidence="2">
    <location>
        <begin position="614"/>
        <end position="648"/>
    </location>
</feature>
<gene>
    <name evidence="5" type="primary">LOC111113880</name>
</gene>
<organism evidence="4 5">
    <name type="scientific">Crassostrea virginica</name>
    <name type="common">Eastern oyster</name>
    <dbReference type="NCBI Taxonomy" id="6565"/>
    <lineage>
        <taxon>Eukaryota</taxon>
        <taxon>Metazoa</taxon>
        <taxon>Spiralia</taxon>
        <taxon>Lophotrochozoa</taxon>
        <taxon>Mollusca</taxon>
        <taxon>Bivalvia</taxon>
        <taxon>Autobranchia</taxon>
        <taxon>Pteriomorphia</taxon>
        <taxon>Ostreida</taxon>
        <taxon>Ostreoidea</taxon>
        <taxon>Ostreidae</taxon>
        <taxon>Crassostrea</taxon>
    </lineage>
</organism>
<evidence type="ECO:0000313" key="4">
    <source>
        <dbReference type="Proteomes" id="UP000694844"/>
    </source>
</evidence>
<dbReference type="InterPro" id="IPR013762">
    <property type="entry name" value="Integrase-like_cat_sf"/>
</dbReference>
<name>A0A8B8BYH0_CRAVI</name>
<sequence>MYQGKGVFAKKDYQKGEFVLEYDGELLSRKEGEQREKKYDANPDVGSFIYYPSRGKFCIDATFSKRRGRYANDAPRSDPRCNAEVLPFYLDYRPYLALFARRYIHAGEEIRYDYGVKNLSWRKTEDSNNSSEAENSIDDDQDNLKDSNDSEKARNSIRNGQDNLKMKNCFVLLKRLPPRRLSYLCKSTMVVISVPYDVLLPVFLGTALRVAELPSHWLSYLLLDRDILVSPLGFEPRCLAHKSSTLPIEPKAQSEELACPVAEGVIDSAQSEESANPVLEGVIDSAQSEELVCPVAEGVIDSAQSEELACRVVEGATASDKTEDGMDILTCGKCKETFAKLELFTDHKLTACGSPRKEASSQVAENLFSRGEDFKAIMGNIHQASPDIFDHLATGSQCTSICLAAIVAASYNKVDDWNSEFLDSLVLGGDKLHLNILEKKHWPHVRKESRLDIDEMPESIRCQIGNVEVSASLGVHDSSYGYSSYLEALLLNAICRRERQSFILRMHGYCVAILYRGPQQYSVFDPHAKNSFGTVDPDGAAGLFHFSNVGIMIKYLKACSSSNNMEQIDLYPIDVNLLRKSTVSCELVENACIYSKKVSMENEDIISENEEIEEELNDVQTVGGSPVKSPEESSSSLNKNKKNRVKPKRPCPFCGKEASRLTDHIRRKHKTEESVRAAMSLPKELRDREFAKFKKEGIFKVNTAILKEEEPDHSKLLKERKQSNELAVCSLCKGFFNKKIIYRHKKKCANAESTTDYPETFGIGLLKPEPGFSDKYRQSILESFHNSDVGNLIRSDDWIKRYGYFSFKNFEGLENSSEKRKSLMTNLRKLAQLYLIFHTIVSKENPSLKLQSCSQMFNRDYIMYIQEAITEMTTDHSTNKIKNGLKVSLRYLIKDVCKVMRANYYLIRQDEKAEEMNKFMTVLQIIWPSFFASAEESVVKKRQTDLRRPERLPSIEEIEKLRDFAKETIEKLSSDLIERLNYNQFCQLRDAVVCRLTLYNARRGGEPSRMTIKDWEDALRGVWIDPCKVEDIKDEIEKKLLCETKIAYIHASKVAKLVPLLIPKDCWQAIKVLTDPDIRGAAEIHERNLYCFPNVKHSLNHSTGWICVNNLCKKAGLTRHINATDMRHYVATAYALLDASTADREMFYKHLGHSQSMNENVYQCPPAIKTITTVGKFLNNLEENRQNETPEFPSLAGEEASDSVDAEDGVNFQESSSSSQSDSSNVQKMPEWMLKYFLCKMAPDVSISDVLSSLTLIEEEDVTVKPENLLTHRGVLLKKEIQRAARKYFTDDAWLVIESTLKELTKHTGRIHLKRKMEISSEDLCGKKENSEDSQPSKKKAAKKKGLLKTKNFDNWRELSSDSGESEYVPDLNLNETTDVESEEEMYIDIEEVESLTGKVPTSKHLRYSWTSFENEAIEDFFQQEINDVTCEGNKGSIVGVTKKIQRFLEKHPDMMKTFQGTMKEKIKRIRIKVINLRRQLRMKYFKNLKKLEK</sequence>
<dbReference type="SUPFAM" id="SSF54001">
    <property type="entry name" value="Cysteine proteinases"/>
    <property type="match status" value="1"/>
</dbReference>
<feature type="domain" description="SET" evidence="3">
    <location>
        <begin position="1"/>
        <end position="115"/>
    </location>
</feature>
<dbReference type="GO" id="GO:0006310">
    <property type="term" value="P:DNA recombination"/>
    <property type="evidence" value="ECO:0007669"/>
    <property type="project" value="UniProtKB-KW"/>
</dbReference>
<dbReference type="GO" id="GO:0003677">
    <property type="term" value="F:DNA binding"/>
    <property type="evidence" value="ECO:0007669"/>
    <property type="project" value="InterPro"/>
</dbReference>